<dbReference type="Pfam" id="PF07841">
    <property type="entry name" value="DM4_12"/>
    <property type="match status" value="1"/>
</dbReference>
<dbReference type="EnsemblMetazoa" id="ASTEI09858-RA">
    <property type="protein sequence ID" value="ASTEI09858-PA"/>
    <property type="gene ID" value="ASTEI09858"/>
</dbReference>
<proteinExistence type="predicted"/>
<dbReference type="STRING" id="30069.A0A182YN22"/>
<sequence length="319" mass="34754">MNHKVEQNMLVLGLVLSNLVICTLAYPQQYQQHTVEQRKFAEKPNAIKKVALDDIDEIQTNQIQEGGFSWSNMLGLLMQMIFNGGGGGGGNVPTKSDDIDNGVSSFGQSPWANVISVGLKIITTLLGGGGAGDGIDKVDNGGSPMQNVLAAVFTAMFGAKDPDQVNTMAKQAGELHTNFVNTMYHTMYCYLSFQFINIVVNLLDALKTSFSHRSLTARNLGKKDVISDATVASLSMMKGYVRSTRNADDRCMQKFLCEANIDCMGAIGGSSIFCQLGSYATSYILERQTGKSFESFYEAGRNGRSGFDCRQLYLECNEV</sequence>
<name>A0A182YN22_ANOST</name>
<accession>A0A182YN22</accession>
<dbReference type="PANTHER" id="PTHR41158">
    <property type="entry name" value="AGAP010294-PA"/>
    <property type="match status" value="1"/>
</dbReference>
<dbReference type="InterPro" id="IPR006631">
    <property type="entry name" value="DM4_12"/>
</dbReference>
<keyword evidence="2" id="KW-1185">Reference proteome</keyword>
<dbReference type="PANTHER" id="PTHR41158:SF2">
    <property type="entry name" value="AGAP010294-PA"/>
    <property type="match status" value="1"/>
</dbReference>
<evidence type="ECO:0000313" key="1">
    <source>
        <dbReference type="EnsemblMetazoa" id="ASTEI09858-PA"/>
    </source>
</evidence>
<dbReference type="VEuPathDB" id="VectorBase:ASTE009667"/>
<dbReference type="OMA" id="QRKVHAC"/>
<evidence type="ECO:0000313" key="2">
    <source>
        <dbReference type="Proteomes" id="UP000076408"/>
    </source>
</evidence>
<dbReference type="VEuPathDB" id="VectorBase:ASTEI09858"/>
<reference evidence="2" key="1">
    <citation type="journal article" date="2014" name="Genome Biol.">
        <title>Genome analysis of a major urban malaria vector mosquito, Anopheles stephensi.</title>
        <authorList>
            <person name="Jiang X."/>
            <person name="Peery A."/>
            <person name="Hall A.B."/>
            <person name="Sharma A."/>
            <person name="Chen X.G."/>
            <person name="Waterhouse R.M."/>
            <person name="Komissarov A."/>
            <person name="Riehle M.M."/>
            <person name="Shouche Y."/>
            <person name="Sharakhova M.V."/>
            <person name="Lawson D."/>
            <person name="Pakpour N."/>
            <person name="Arensburger P."/>
            <person name="Davidson V.L."/>
            <person name="Eiglmeier K."/>
            <person name="Emrich S."/>
            <person name="George P."/>
            <person name="Kennedy R.C."/>
            <person name="Mane S.P."/>
            <person name="Maslen G."/>
            <person name="Oringanje C."/>
            <person name="Qi Y."/>
            <person name="Settlage R."/>
            <person name="Tojo M."/>
            <person name="Tubio J.M."/>
            <person name="Unger M.F."/>
            <person name="Wang B."/>
            <person name="Vernick K.D."/>
            <person name="Ribeiro J.M."/>
            <person name="James A.A."/>
            <person name="Michel K."/>
            <person name="Riehle M.A."/>
            <person name="Luckhart S."/>
            <person name="Sharakhov I.V."/>
            <person name="Tu Z."/>
        </authorList>
    </citation>
    <scope>NUCLEOTIDE SEQUENCE [LARGE SCALE GENOMIC DNA]</scope>
    <source>
        <strain evidence="2">Indian</strain>
    </source>
</reference>
<organism evidence="1 2">
    <name type="scientific">Anopheles stephensi</name>
    <name type="common">Indo-Pakistan malaria mosquito</name>
    <dbReference type="NCBI Taxonomy" id="30069"/>
    <lineage>
        <taxon>Eukaryota</taxon>
        <taxon>Metazoa</taxon>
        <taxon>Ecdysozoa</taxon>
        <taxon>Arthropoda</taxon>
        <taxon>Hexapoda</taxon>
        <taxon>Insecta</taxon>
        <taxon>Pterygota</taxon>
        <taxon>Neoptera</taxon>
        <taxon>Endopterygota</taxon>
        <taxon>Diptera</taxon>
        <taxon>Nematocera</taxon>
        <taxon>Culicoidea</taxon>
        <taxon>Culicidae</taxon>
        <taxon>Anophelinae</taxon>
        <taxon>Anopheles</taxon>
    </lineage>
</organism>
<dbReference type="AlphaFoldDB" id="A0A182YN22"/>
<protein>
    <submittedName>
        <fullName evidence="1">Uncharacterized protein</fullName>
    </submittedName>
</protein>
<reference evidence="1" key="2">
    <citation type="submission" date="2020-05" db="UniProtKB">
        <authorList>
            <consortium name="EnsemblMetazoa"/>
        </authorList>
    </citation>
    <scope>IDENTIFICATION</scope>
    <source>
        <strain evidence="1">Indian</strain>
    </source>
</reference>
<dbReference type="VEuPathDB" id="VectorBase:ASTEI20_045580"/>
<dbReference type="Proteomes" id="UP000076408">
    <property type="component" value="Unassembled WGS sequence"/>
</dbReference>